<dbReference type="InterPro" id="IPR047650">
    <property type="entry name" value="Transpos_IS110"/>
</dbReference>
<keyword evidence="1" id="KW-0175">Coiled coil</keyword>
<reference evidence="4 5" key="1">
    <citation type="submission" date="2016-10" db="EMBL/GenBank/DDBJ databases">
        <authorList>
            <person name="de Groot N.N."/>
        </authorList>
    </citation>
    <scope>NUCLEOTIDE SEQUENCE [LARGE SCALE GENOMIC DNA]</scope>
    <source>
        <strain evidence="4 5">DSM 1041</strain>
    </source>
</reference>
<accession>A0A1H6TBW3</accession>
<protein>
    <submittedName>
        <fullName evidence="4">Transposase IS116/IS110/IS902 family protein</fullName>
    </submittedName>
</protein>
<dbReference type="GO" id="GO:0004803">
    <property type="term" value="F:transposase activity"/>
    <property type="evidence" value="ECO:0007669"/>
    <property type="project" value="InterPro"/>
</dbReference>
<feature type="coiled-coil region" evidence="1">
    <location>
        <begin position="5"/>
        <end position="32"/>
    </location>
</feature>
<dbReference type="Proteomes" id="UP000199005">
    <property type="component" value="Unassembled WGS sequence"/>
</dbReference>
<dbReference type="InterPro" id="IPR003346">
    <property type="entry name" value="Transposase_20"/>
</dbReference>
<feature type="region of interest" description="Disordered" evidence="2">
    <location>
        <begin position="82"/>
        <end position="104"/>
    </location>
</feature>
<dbReference type="GO" id="GO:0006313">
    <property type="term" value="P:DNA transposition"/>
    <property type="evidence" value="ECO:0007669"/>
    <property type="project" value="InterPro"/>
</dbReference>
<feature type="domain" description="Transposase IS116/IS110/IS902 C-terminal" evidence="3">
    <location>
        <begin position="38"/>
        <end position="87"/>
    </location>
</feature>
<proteinExistence type="predicted"/>
<sequence length="117" mass="12816">MRELLAELSCELDEHDARLSRLDDMIQRQAREDERVGRLLQVEGIGPITATALVSAVGDARQFSSAQQFAAWLGLVPRQHSSGGKQVGGCNPPDMARNHTEVGGFHPPCLNPAFRVR</sequence>
<evidence type="ECO:0000313" key="4">
    <source>
        <dbReference type="EMBL" id="SEI75644.1"/>
    </source>
</evidence>
<evidence type="ECO:0000256" key="1">
    <source>
        <dbReference type="SAM" id="Coils"/>
    </source>
</evidence>
<organism evidence="4 5">
    <name type="scientific">Azotobacter beijerinckii</name>
    <dbReference type="NCBI Taxonomy" id="170623"/>
    <lineage>
        <taxon>Bacteria</taxon>
        <taxon>Pseudomonadati</taxon>
        <taxon>Pseudomonadota</taxon>
        <taxon>Gammaproteobacteria</taxon>
        <taxon>Pseudomonadales</taxon>
        <taxon>Pseudomonadaceae</taxon>
        <taxon>Azotobacter</taxon>
    </lineage>
</organism>
<dbReference type="Pfam" id="PF02371">
    <property type="entry name" value="Transposase_20"/>
    <property type="match status" value="1"/>
</dbReference>
<evidence type="ECO:0000313" key="5">
    <source>
        <dbReference type="Proteomes" id="UP000199005"/>
    </source>
</evidence>
<dbReference type="PANTHER" id="PTHR33055">
    <property type="entry name" value="TRANSPOSASE FOR INSERTION SEQUENCE ELEMENT IS1111A"/>
    <property type="match status" value="1"/>
</dbReference>
<gene>
    <name evidence="4" type="ORF">SAMN04244579_01911</name>
</gene>
<name>A0A1H6TBW3_9GAMM</name>
<evidence type="ECO:0000256" key="2">
    <source>
        <dbReference type="SAM" id="MobiDB-lite"/>
    </source>
</evidence>
<evidence type="ECO:0000259" key="3">
    <source>
        <dbReference type="Pfam" id="PF02371"/>
    </source>
</evidence>
<dbReference type="GO" id="GO:0003677">
    <property type="term" value="F:DNA binding"/>
    <property type="evidence" value="ECO:0007669"/>
    <property type="project" value="InterPro"/>
</dbReference>
<dbReference type="EMBL" id="FNYO01000018">
    <property type="protein sequence ID" value="SEI75644.1"/>
    <property type="molecule type" value="Genomic_DNA"/>
</dbReference>
<dbReference type="AlphaFoldDB" id="A0A1H6TBW3"/>
<dbReference type="PANTHER" id="PTHR33055:SF3">
    <property type="entry name" value="PUTATIVE TRANSPOSASE FOR IS117-RELATED"/>
    <property type="match status" value="1"/>
</dbReference>